<dbReference type="InterPro" id="IPR050815">
    <property type="entry name" value="TF_fung"/>
</dbReference>
<dbReference type="OrthoDB" id="5426798at2759"/>
<dbReference type="GO" id="GO:0008270">
    <property type="term" value="F:zinc ion binding"/>
    <property type="evidence" value="ECO:0007669"/>
    <property type="project" value="InterPro"/>
</dbReference>
<feature type="region of interest" description="Disordered" evidence="6">
    <location>
        <begin position="1"/>
        <end position="49"/>
    </location>
</feature>
<keyword evidence="5" id="KW-0539">Nucleus</keyword>
<evidence type="ECO:0000313" key="9">
    <source>
        <dbReference type="Proteomes" id="UP000663193"/>
    </source>
</evidence>
<feature type="domain" description="Zn(2)-C6 fungal-type" evidence="7">
    <location>
        <begin position="293"/>
        <end position="321"/>
    </location>
</feature>
<dbReference type="InterPro" id="IPR007219">
    <property type="entry name" value="XnlR_reg_dom"/>
</dbReference>
<gene>
    <name evidence="8" type="ORF">JI435_111250</name>
</gene>
<dbReference type="Pfam" id="PF04082">
    <property type="entry name" value="Fungal_trans"/>
    <property type="match status" value="1"/>
</dbReference>
<dbReference type="Pfam" id="PF00172">
    <property type="entry name" value="Zn_clus"/>
    <property type="match status" value="1"/>
</dbReference>
<keyword evidence="9" id="KW-1185">Reference proteome</keyword>
<dbReference type="EMBL" id="CP069040">
    <property type="protein sequence ID" value="QRD05216.1"/>
    <property type="molecule type" value="Genomic_DNA"/>
</dbReference>
<sequence>MHRASHPTPTRERQDSLTSTAMLANMSRPPSIPSHPGPPPSYNSYTVPHALSSRPEAIAVGQHIRPRDPSGNQNNAQQLPSLRTLLEPELLDKKSSDPPARSSSAQYAQAISNRYGSASPTLKRRHDFDGYVHGYPEHNAIASQTPYLHRQTLPTTNTDTHSAASSTPGSVFSAGRAESQRRGSFAHIAHHDSISSLYRQQVLACDPSTNVAVQAIQDDFSDPNRPVRRRIDGSSRAPVRSSRCIGQREMQGEGLCYVYEDGTYCRAIIDGEPVNPSWGITKAGKPRKRLAQACLTCREKKIKCEPGYPKCHQCAKSQRVCRGGLNQAGVANASGETSPSSSAPLFKNSSSEVLNAANASDRIRAPGEPREYSRKVETLNADTNLKFRKFRPATFASSRDMSIHSVDSDWSGSGNDQGTEDPRGGSYQDHLALQWEQDPYETDPRLTTHLLDLYFLHAGRATYGMFPRRPFMAWVECSRNKSQDHMMLLYTVLAMGSLFSTDPDKRTLGKRFAAIASYAAEKRFGKFTLELCQSRLMLALYSFARGKSQEAWDFCGAGLRAISALKLNTEEGVKELAENSPDHDFGFDRWTFEECCRRTFWSGLLMDVSYHVTSATSPHDLIQAQRYNGFFGGTLFVISIEDTYVRLPCPDDMYEASTPCDAPFFDEDIFSGRAPVQPRLGLMAYLCLISILWGDVLTFTGRAARRPTSDYERHYETFYAKMYEKLDAWYGMLPPDLQYSPANLDRSMVDGYVGTFVSLHALYHAAIIRLNRHIRVGAMTTEHIRRNLQDSFRHASSFLSMMHSLSPMSRQHRLPATLSSEFIFSTPFPGYALMLSIDVLTSAGTFSNLPKLIETVRTAVSCIDELANFWDSARAQHKAVSNRLDQLTEVAAQERQGVRNGSHGQFWRIDNSLEMAFGKDDAVFNAESHLLFDVVAQLTER</sequence>
<dbReference type="GO" id="GO:0000981">
    <property type="term" value="F:DNA-binding transcription factor activity, RNA polymerase II-specific"/>
    <property type="evidence" value="ECO:0007669"/>
    <property type="project" value="InterPro"/>
</dbReference>
<feature type="compositionally biased region" description="Polar residues" evidence="6">
    <location>
        <begin position="152"/>
        <end position="170"/>
    </location>
</feature>
<name>A0A7U2FKW8_PHANO</name>
<dbReference type="Proteomes" id="UP000663193">
    <property type="component" value="Chromosome 18"/>
</dbReference>
<evidence type="ECO:0000313" key="8">
    <source>
        <dbReference type="EMBL" id="QRD05216.1"/>
    </source>
</evidence>
<dbReference type="AlphaFoldDB" id="A0A7U2FKW8"/>
<dbReference type="GO" id="GO:0005634">
    <property type="term" value="C:nucleus"/>
    <property type="evidence" value="ECO:0007669"/>
    <property type="project" value="UniProtKB-SubCell"/>
</dbReference>
<evidence type="ECO:0000259" key="7">
    <source>
        <dbReference type="PROSITE" id="PS50048"/>
    </source>
</evidence>
<dbReference type="PROSITE" id="PS00463">
    <property type="entry name" value="ZN2_CY6_FUNGAL_1"/>
    <property type="match status" value="1"/>
</dbReference>
<dbReference type="Gene3D" id="4.10.240.10">
    <property type="entry name" value="Zn(2)-C6 fungal-type DNA-binding domain"/>
    <property type="match status" value="1"/>
</dbReference>
<keyword evidence="3" id="KW-0805">Transcription regulation</keyword>
<accession>A0A7U2FKW8</accession>
<evidence type="ECO:0000256" key="4">
    <source>
        <dbReference type="ARBA" id="ARBA00023163"/>
    </source>
</evidence>
<evidence type="ECO:0000256" key="1">
    <source>
        <dbReference type="ARBA" id="ARBA00004123"/>
    </source>
</evidence>
<dbReference type="InterPro" id="IPR036864">
    <property type="entry name" value="Zn2-C6_fun-type_DNA-bd_sf"/>
</dbReference>
<dbReference type="PANTHER" id="PTHR47338">
    <property type="entry name" value="ZN(II)2CYS6 TRANSCRIPTION FACTOR (EUROFUNG)-RELATED"/>
    <property type="match status" value="1"/>
</dbReference>
<keyword evidence="2" id="KW-0479">Metal-binding</keyword>
<evidence type="ECO:0000256" key="3">
    <source>
        <dbReference type="ARBA" id="ARBA00023015"/>
    </source>
</evidence>
<feature type="compositionally biased region" description="Pro residues" evidence="6">
    <location>
        <begin position="30"/>
        <end position="41"/>
    </location>
</feature>
<evidence type="ECO:0000256" key="6">
    <source>
        <dbReference type="SAM" id="MobiDB-lite"/>
    </source>
</evidence>
<keyword evidence="4" id="KW-0804">Transcription</keyword>
<dbReference type="InterPro" id="IPR001138">
    <property type="entry name" value="Zn2Cys6_DnaBD"/>
</dbReference>
<dbReference type="SMART" id="SM00066">
    <property type="entry name" value="GAL4"/>
    <property type="match status" value="1"/>
</dbReference>
<dbReference type="GO" id="GO:0006351">
    <property type="term" value="P:DNA-templated transcription"/>
    <property type="evidence" value="ECO:0007669"/>
    <property type="project" value="InterPro"/>
</dbReference>
<proteinExistence type="predicted"/>
<dbReference type="CDD" id="cd00067">
    <property type="entry name" value="GAL4"/>
    <property type="match status" value="1"/>
</dbReference>
<feature type="region of interest" description="Disordered" evidence="6">
    <location>
        <begin position="404"/>
        <end position="427"/>
    </location>
</feature>
<reference evidence="9" key="1">
    <citation type="journal article" date="2021" name="BMC Genomics">
        <title>Chromosome-level genome assembly and manually-curated proteome of model necrotroph Parastagonospora nodorum Sn15 reveals a genome-wide trove of candidate effector homologs, and redundancy of virulence-related functions within an accessory chromosome.</title>
        <authorList>
            <person name="Bertazzoni S."/>
            <person name="Jones D.A.B."/>
            <person name="Phan H.T."/>
            <person name="Tan K.-C."/>
            <person name="Hane J.K."/>
        </authorList>
    </citation>
    <scope>NUCLEOTIDE SEQUENCE [LARGE SCALE GENOMIC DNA]</scope>
    <source>
        <strain evidence="9">SN15 / ATCC MYA-4574 / FGSC 10173)</strain>
    </source>
</reference>
<evidence type="ECO:0000256" key="5">
    <source>
        <dbReference type="ARBA" id="ARBA00023242"/>
    </source>
</evidence>
<comment type="subcellular location">
    <subcellularLocation>
        <location evidence="1">Nucleus</location>
    </subcellularLocation>
</comment>
<dbReference type="SUPFAM" id="SSF57701">
    <property type="entry name" value="Zn2/Cys6 DNA-binding domain"/>
    <property type="match status" value="1"/>
</dbReference>
<organism evidence="8 9">
    <name type="scientific">Phaeosphaeria nodorum (strain SN15 / ATCC MYA-4574 / FGSC 10173)</name>
    <name type="common">Glume blotch fungus</name>
    <name type="synonym">Parastagonospora nodorum</name>
    <dbReference type="NCBI Taxonomy" id="321614"/>
    <lineage>
        <taxon>Eukaryota</taxon>
        <taxon>Fungi</taxon>
        <taxon>Dikarya</taxon>
        <taxon>Ascomycota</taxon>
        <taxon>Pezizomycotina</taxon>
        <taxon>Dothideomycetes</taxon>
        <taxon>Pleosporomycetidae</taxon>
        <taxon>Pleosporales</taxon>
        <taxon>Pleosporineae</taxon>
        <taxon>Phaeosphaeriaceae</taxon>
        <taxon>Parastagonospora</taxon>
    </lineage>
</organism>
<evidence type="ECO:0000256" key="2">
    <source>
        <dbReference type="ARBA" id="ARBA00022723"/>
    </source>
</evidence>
<dbReference type="VEuPathDB" id="FungiDB:JI435_111250"/>
<dbReference type="CDD" id="cd12148">
    <property type="entry name" value="fungal_TF_MHR"/>
    <property type="match status" value="1"/>
</dbReference>
<dbReference type="GO" id="GO:0003677">
    <property type="term" value="F:DNA binding"/>
    <property type="evidence" value="ECO:0007669"/>
    <property type="project" value="InterPro"/>
</dbReference>
<protein>
    <recommendedName>
        <fullName evidence="7">Zn(2)-C6 fungal-type domain-containing protein</fullName>
    </recommendedName>
</protein>
<dbReference type="PROSITE" id="PS50048">
    <property type="entry name" value="ZN2_CY6_FUNGAL_2"/>
    <property type="match status" value="1"/>
</dbReference>
<feature type="region of interest" description="Disordered" evidence="6">
    <location>
        <begin position="152"/>
        <end position="178"/>
    </location>
</feature>
<feature type="compositionally biased region" description="Polar residues" evidence="6">
    <location>
        <begin position="408"/>
        <end position="417"/>
    </location>
</feature>
<dbReference type="PANTHER" id="PTHR47338:SF11">
    <property type="entry name" value="ZN(II)2CYS6 TRANSCRIPTION FACTOR (EUROFUNG)"/>
    <property type="match status" value="1"/>
</dbReference>